<organism evidence="2 3">
    <name type="scientific">Rhizobium halophytocola</name>
    <dbReference type="NCBI Taxonomy" id="735519"/>
    <lineage>
        <taxon>Bacteria</taxon>
        <taxon>Pseudomonadati</taxon>
        <taxon>Pseudomonadota</taxon>
        <taxon>Alphaproteobacteria</taxon>
        <taxon>Hyphomicrobiales</taxon>
        <taxon>Rhizobiaceae</taxon>
        <taxon>Rhizobium/Agrobacterium group</taxon>
        <taxon>Rhizobium</taxon>
    </lineage>
</organism>
<accession>A0ABS4DSC1</accession>
<proteinExistence type="predicted"/>
<dbReference type="RefSeq" id="WP_209941082.1">
    <property type="nucleotide sequence ID" value="NZ_JAGGJU010000001.1"/>
</dbReference>
<feature type="region of interest" description="Disordered" evidence="1">
    <location>
        <begin position="48"/>
        <end position="73"/>
    </location>
</feature>
<evidence type="ECO:0000256" key="1">
    <source>
        <dbReference type="SAM" id="MobiDB-lite"/>
    </source>
</evidence>
<dbReference type="Proteomes" id="UP000759443">
    <property type="component" value="Unassembled WGS sequence"/>
</dbReference>
<evidence type="ECO:0008006" key="4">
    <source>
        <dbReference type="Google" id="ProtNLM"/>
    </source>
</evidence>
<gene>
    <name evidence="2" type="ORF">J2Z17_000007</name>
</gene>
<name>A0ABS4DSC1_9HYPH</name>
<reference evidence="2 3" key="1">
    <citation type="submission" date="2021-03" db="EMBL/GenBank/DDBJ databases">
        <title>Genomic Encyclopedia of Type Strains, Phase IV (KMG-IV): sequencing the most valuable type-strain genomes for metagenomic binning, comparative biology and taxonomic classification.</title>
        <authorList>
            <person name="Goeker M."/>
        </authorList>
    </citation>
    <scope>NUCLEOTIDE SEQUENCE [LARGE SCALE GENOMIC DNA]</scope>
    <source>
        <strain evidence="2 3">DSM 21600</strain>
    </source>
</reference>
<dbReference type="EMBL" id="JAGGJU010000001">
    <property type="protein sequence ID" value="MBP1848590.1"/>
    <property type="molecule type" value="Genomic_DNA"/>
</dbReference>
<sequence>MIHGLQGFLLSFFRPAGTAACDRHSRQARTRLAELDAHVRRDIGLEEGRARRAHGGGATEEPWYPIEGPPPWL</sequence>
<keyword evidence="3" id="KW-1185">Reference proteome</keyword>
<evidence type="ECO:0000313" key="3">
    <source>
        <dbReference type="Proteomes" id="UP000759443"/>
    </source>
</evidence>
<comment type="caution">
    <text evidence="2">The sequence shown here is derived from an EMBL/GenBank/DDBJ whole genome shotgun (WGS) entry which is preliminary data.</text>
</comment>
<evidence type="ECO:0000313" key="2">
    <source>
        <dbReference type="EMBL" id="MBP1848590.1"/>
    </source>
</evidence>
<protein>
    <recommendedName>
        <fullName evidence="4">DUF1127 domain-containing protein</fullName>
    </recommendedName>
</protein>